<evidence type="ECO:0008006" key="3">
    <source>
        <dbReference type="Google" id="ProtNLM"/>
    </source>
</evidence>
<reference evidence="1 2" key="1">
    <citation type="submission" date="2023-07" db="EMBL/GenBank/DDBJ databases">
        <title>Sorghum-associated microbial communities from plants grown in Nebraska, USA.</title>
        <authorList>
            <person name="Schachtman D."/>
        </authorList>
    </citation>
    <scope>NUCLEOTIDE SEQUENCE [LARGE SCALE GENOMIC DNA]</scope>
    <source>
        <strain evidence="1 2">BE57</strain>
    </source>
</reference>
<evidence type="ECO:0000313" key="2">
    <source>
        <dbReference type="Proteomes" id="UP001264980"/>
    </source>
</evidence>
<dbReference type="RefSeq" id="WP_309980638.1">
    <property type="nucleotide sequence ID" value="NZ_JAVDTI010000001.1"/>
</dbReference>
<gene>
    <name evidence="1" type="ORF">J2W84_000162</name>
</gene>
<sequence length="140" mass="15877">MWLSLIEKSEAIRAIYRDSIPPLENVTLHEIKITVGEDTIITIKIDITTLPGELPKKWQANEINTVQLTFDLIKARIEKFDLNSPVSMVTRICILEDSGSKRMTLTSSSNAEVLVIRSSWIYLQSISAYRNAYKAGSEYN</sequence>
<evidence type="ECO:0000313" key="1">
    <source>
        <dbReference type="EMBL" id="MDR6803125.1"/>
    </source>
</evidence>
<keyword evidence="2" id="KW-1185">Reference proteome</keyword>
<name>A0ABU1QS38_9BACT</name>
<comment type="caution">
    <text evidence="1">The sequence shown here is derived from an EMBL/GenBank/DDBJ whole genome shotgun (WGS) entry which is preliminary data.</text>
</comment>
<protein>
    <recommendedName>
        <fullName evidence="3">Immunity protein 50</fullName>
    </recommendedName>
</protein>
<dbReference type="Pfam" id="PF15594">
    <property type="entry name" value="Imm50"/>
    <property type="match status" value="1"/>
</dbReference>
<organism evidence="1 2">
    <name type="scientific">Dyadobacter fermentans</name>
    <dbReference type="NCBI Taxonomy" id="94254"/>
    <lineage>
        <taxon>Bacteria</taxon>
        <taxon>Pseudomonadati</taxon>
        <taxon>Bacteroidota</taxon>
        <taxon>Cytophagia</taxon>
        <taxon>Cytophagales</taxon>
        <taxon>Spirosomataceae</taxon>
        <taxon>Dyadobacter</taxon>
    </lineage>
</organism>
<accession>A0ABU1QS38</accession>
<dbReference type="InterPro" id="IPR028957">
    <property type="entry name" value="Imm50"/>
</dbReference>
<dbReference type="EMBL" id="JAVDTI010000001">
    <property type="protein sequence ID" value="MDR6803125.1"/>
    <property type="molecule type" value="Genomic_DNA"/>
</dbReference>
<dbReference type="Proteomes" id="UP001264980">
    <property type="component" value="Unassembled WGS sequence"/>
</dbReference>
<proteinExistence type="predicted"/>